<dbReference type="GO" id="GO:0015648">
    <property type="term" value="F:lipid-linked peptidoglycan transporter activity"/>
    <property type="evidence" value="ECO:0007669"/>
    <property type="project" value="TreeGrafter"/>
</dbReference>
<dbReference type="Proteomes" id="UP000230007">
    <property type="component" value="Unassembled WGS sequence"/>
</dbReference>
<keyword evidence="4 6" id="KW-1133">Transmembrane helix</keyword>
<dbReference type="GO" id="GO:0008360">
    <property type="term" value="P:regulation of cell shape"/>
    <property type="evidence" value="ECO:0007669"/>
    <property type="project" value="UniProtKB-KW"/>
</dbReference>
<dbReference type="PANTHER" id="PTHR30474:SF1">
    <property type="entry name" value="PEPTIDOGLYCAN GLYCOSYLTRANSFERASE MRDB"/>
    <property type="match status" value="1"/>
</dbReference>
<protein>
    <submittedName>
        <fullName evidence="7">Rod shape-determining protein RodA</fullName>
    </submittedName>
</protein>
<evidence type="ECO:0000256" key="5">
    <source>
        <dbReference type="ARBA" id="ARBA00023136"/>
    </source>
</evidence>
<reference evidence="7 8" key="1">
    <citation type="submission" date="2017-09" db="EMBL/GenBank/DDBJ databases">
        <title>Depth-based differentiation of microbial function through sediment-hosted aquifers and enrichment of novel symbionts in the deep terrestrial subsurface.</title>
        <authorList>
            <person name="Probst A.J."/>
            <person name="Ladd B."/>
            <person name="Jarett J.K."/>
            <person name="Geller-Mcgrath D.E."/>
            <person name="Sieber C.M."/>
            <person name="Emerson J.B."/>
            <person name="Anantharaman K."/>
            <person name="Thomas B.C."/>
            <person name="Malmstrom R."/>
            <person name="Stieglmeier M."/>
            <person name="Klingl A."/>
            <person name="Woyke T."/>
            <person name="Ryan C.M."/>
            <person name="Banfield J.F."/>
        </authorList>
    </citation>
    <scope>NUCLEOTIDE SEQUENCE [LARGE SCALE GENOMIC DNA]</scope>
    <source>
        <strain evidence="7">CG23_combo_of_CG06-09_8_20_14_all_42_19</strain>
    </source>
</reference>
<evidence type="ECO:0000313" key="7">
    <source>
        <dbReference type="EMBL" id="PIP45995.1"/>
    </source>
</evidence>
<keyword evidence="2 6" id="KW-0812">Transmembrane</keyword>
<dbReference type="GO" id="GO:0051301">
    <property type="term" value="P:cell division"/>
    <property type="evidence" value="ECO:0007669"/>
    <property type="project" value="InterPro"/>
</dbReference>
<evidence type="ECO:0000313" key="8">
    <source>
        <dbReference type="Proteomes" id="UP000230007"/>
    </source>
</evidence>
<dbReference type="AlphaFoldDB" id="A0A2H0AKQ6"/>
<accession>A0A2H0AKQ6</accession>
<evidence type="ECO:0000256" key="6">
    <source>
        <dbReference type="SAM" id="Phobius"/>
    </source>
</evidence>
<feature type="transmembrane region" description="Helical" evidence="6">
    <location>
        <begin position="33"/>
        <end position="54"/>
    </location>
</feature>
<feature type="transmembrane region" description="Helical" evidence="6">
    <location>
        <begin position="152"/>
        <end position="169"/>
    </location>
</feature>
<dbReference type="EMBL" id="PCSK01000038">
    <property type="protein sequence ID" value="PIP45995.1"/>
    <property type="molecule type" value="Genomic_DNA"/>
</dbReference>
<dbReference type="PANTHER" id="PTHR30474">
    <property type="entry name" value="CELL CYCLE PROTEIN"/>
    <property type="match status" value="1"/>
</dbReference>
<sequence>MKLSDRLDLWLLGPVVYLMAAGLLIIYSIDQGLFIKQLIWVVLGLVLIFGFYYLNLRAFLSYQWVILAIYALIVLLLLVTYFMATPIAGTRSWIILGPAQIQSSEFMKAALVILFSRFFASRHISIANTRTIAISFIYVLIPIVLILIQPDLGTALVVFGIWFGYLLVSEMPLRQTLGFIGLFLIILTLAWNFGLADYQKERVLGLFDETRDPLGVNYSVIQSKIAIGSAGLFGKGFGQGTQVQLGFLPAAHTDFVFPAFIEEWGILGGITIILALFMLIVRIAFIGEGQSNNFYKFIALGTVIVILLHVIMNLGSALGLFPVVGVSLPFVSYGGSNLLTLAVLIGIIHNIAGRRAGF</sequence>
<evidence type="ECO:0000256" key="2">
    <source>
        <dbReference type="ARBA" id="ARBA00022692"/>
    </source>
</evidence>
<evidence type="ECO:0000256" key="3">
    <source>
        <dbReference type="ARBA" id="ARBA00022960"/>
    </source>
</evidence>
<dbReference type="GO" id="GO:0032153">
    <property type="term" value="C:cell division site"/>
    <property type="evidence" value="ECO:0007669"/>
    <property type="project" value="TreeGrafter"/>
</dbReference>
<feature type="transmembrane region" description="Helical" evidence="6">
    <location>
        <begin position="127"/>
        <end position="146"/>
    </location>
</feature>
<feature type="transmembrane region" description="Helical" evidence="6">
    <location>
        <begin position="176"/>
        <end position="194"/>
    </location>
</feature>
<proteinExistence type="predicted"/>
<name>A0A2H0AKQ6_9BACT</name>
<comment type="subcellular location">
    <subcellularLocation>
        <location evidence="1">Membrane</location>
        <topology evidence="1">Multi-pass membrane protein</topology>
    </subcellularLocation>
</comment>
<comment type="caution">
    <text evidence="7">The sequence shown here is derived from an EMBL/GenBank/DDBJ whole genome shotgun (WGS) entry which is preliminary data.</text>
</comment>
<keyword evidence="3" id="KW-0133">Cell shape</keyword>
<feature type="transmembrane region" description="Helical" evidence="6">
    <location>
        <begin position="330"/>
        <end position="352"/>
    </location>
</feature>
<dbReference type="GO" id="GO:0005886">
    <property type="term" value="C:plasma membrane"/>
    <property type="evidence" value="ECO:0007669"/>
    <property type="project" value="TreeGrafter"/>
</dbReference>
<dbReference type="Pfam" id="PF01098">
    <property type="entry name" value="FTSW_RODA_SPOVE"/>
    <property type="match status" value="1"/>
</dbReference>
<evidence type="ECO:0000256" key="4">
    <source>
        <dbReference type="ARBA" id="ARBA00022989"/>
    </source>
</evidence>
<organism evidence="7 8">
    <name type="scientific">Candidatus Colwellbacteria bacterium CG23_combo_of_CG06-09_8_20_14_all_42_19</name>
    <dbReference type="NCBI Taxonomy" id="1974541"/>
    <lineage>
        <taxon>Bacteria</taxon>
        <taxon>Candidatus Colwelliibacteriota</taxon>
    </lineage>
</organism>
<feature type="transmembrane region" description="Helical" evidence="6">
    <location>
        <begin position="297"/>
        <end position="324"/>
    </location>
</feature>
<feature type="transmembrane region" description="Helical" evidence="6">
    <location>
        <begin position="264"/>
        <end position="285"/>
    </location>
</feature>
<feature type="transmembrane region" description="Helical" evidence="6">
    <location>
        <begin position="7"/>
        <end position="27"/>
    </location>
</feature>
<gene>
    <name evidence="7" type="ORF">COX15_01770</name>
</gene>
<dbReference type="InterPro" id="IPR001182">
    <property type="entry name" value="FtsW/RodA"/>
</dbReference>
<evidence type="ECO:0000256" key="1">
    <source>
        <dbReference type="ARBA" id="ARBA00004141"/>
    </source>
</evidence>
<keyword evidence="5 6" id="KW-0472">Membrane</keyword>
<feature type="transmembrane region" description="Helical" evidence="6">
    <location>
        <begin position="93"/>
        <end position="115"/>
    </location>
</feature>
<feature type="transmembrane region" description="Helical" evidence="6">
    <location>
        <begin position="66"/>
        <end position="87"/>
    </location>
</feature>